<comment type="caution">
    <text evidence="2">The sequence shown here is derived from an EMBL/GenBank/DDBJ whole genome shotgun (WGS) entry which is preliminary data.</text>
</comment>
<sequence length="398" mass="46153">MVYLMKVFVVRRPVFNRNEKVVAYKLLFRAGPASAYDAAEAEEDVIRILAKTKQVFIQFPLAMLKMEDFITYLPRQTVIVEIADAAEKDSGIVEICQKLKRQGYAIALTAGEFFNNLSELNNLVDVVKVNFLENDCDERQWIARHMKNTQIRLMAEKVETRQDFAQAAALGYIYIQGGFFCELKESSILDLTERRQYLRILQDIYQPGFSYKRMEETVTGNDTFSSQLLKYANRARLDVHARIHSIKHALIILGKKEVEKWLSILILQEMSRNITDEILLILLTRARFGELLVEQTNFPHYARDAFVLGLFSLLDCILQLSWDEILIEFPLPLDVKNALLGRDNQISVFYYLVVSYENGRWNQFSYYTEKGQVNEAAVHDVYLQALQWAEESLTMLHS</sequence>
<name>A0A4R1Q7R1_9FIRM</name>
<dbReference type="Proteomes" id="UP000295063">
    <property type="component" value="Unassembled WGS sequence"/>
</dbReference>
<reference evidence="2 3" key="1">
    <citation type="submission" date="2019-03" db="EMBL/GenBank/DDBJ databases">
        <title>Genomic Encyclopedia of Type Strains, Phase IV (KMG-IV): sequencing the most valuable type-strain genomes for metagenomic binning, comparative biology and taxonomic classification.</title>
        <authorList>
            <person name="Goeker M."/>
        </authorList>
    </citation>
    <scope>NUCLEOTIDE SEQUENCE [LARGE SCALE GENOMIC DNA]</scope>
    <source>
        <strain evidence="2 3">DSM 15969</strain>
    </source>
</reference>
<dbReference type="PROSITE" id="PS51833">
    <property type="entry name" value="HDOD"/>
    <property type="match status" value="1"/>
</dbReference>
<gene>
    <name evidence="2" type="ORF">EV210_104157</name>
</gene>
<dbReference type="InterPro" id="IPR014408">
    <property type="entry name" value="dGMP_Pdiesterase_EAL/HD-GYP"/>
</dbReference>
<dbReference type="InterPro" id="IPR035919">
    <property type="entry name" value="EAL_sf"/>
</dbReference>
<dbReference type="Gene3D" id="3.20.20.450">
    <property type="entry name" value="EAL domain"/>
    <property type="match status" value="1"/>
</dbReference>
<dbReference type="PANTHER" id="PTHR33525:SF4">
    <property type="entry name" value="CYCLIC DI-GMP PHOSPHODIESTERASE CDGJ"/>
    <property type="match status" value="1"/>
</dbReference>
<dbReference type="EMBL" id="SLUI01000004">
    <property type="protein sequence ID" value="TCL38189.1"/>
    <property type="molecule type" value="Genomic_DNA"/>
</dbReference>
<proteinExistence type="predicted"/>
<dbReference type="InterPro" id="IPR013976">
    <property type="entry name" value="HDOD"/>
</dbReference>
<evidence type="ECO:0000259" key="1">
    <source>
        <dbReference type="PROSITE" id="PS51833"/>
    </source>
</evidence>
<feature type="domain" description="HDOD" evidence="1">
    <location>
        <begin position="190"/>
        <end position="377"/>
    </location>
</feature>
<dbReference type="AlphaFoldDB" id="A0A4R1Q7R1"/>
<dbReference type="Pfam" id="PF08668">
    <property type="entry name" value="HDOD"/>
    <property type="match status" value="1"/>
</dbReference>
<dbReference type="Gene3D" id="1.10.3210.10">
    <property type="entry name" value="Hypothetical protein af1432"/>
    <property type="match status" value="1"/>
</dbReference>
<keyword evidence="3" id="KW-1185">Reference proteome</keyword>
<dbReference type="PIRSF" id="PIRSF003180">
    <property type="entry name" value="DiGMPpdiest_YuxH"/>
    <property type="match status" value="1"/>
</dbReference>
<dbReference type="SUPFAM" id="SSF141868">
    <property type="entry name" value="EAL domain-like"/>
    <property type="match status" value="1"/>
</dbReference>
<evidence type="ECO:0000313" key="2">
    <source>
        <dbReference type="EMBL" id="TCL38189.1"/>
    </source>
</evidence>
<accession>A0A4R1Q7R1</accession>
<protein>
    <submittedName>
        <fullName evidence="2">EAL and modified HD-GYP domain-containing signal transduction protein</fullName>
    </submittedName>
</protein>
<dbReference type="SUPFAM" id="SSF109604">
    <property type="entry name" value="HD-domain/PDEase-like"/>
    <property type="match status" value="1"/>
</dbReference>
<dbReference type="PANTHER" id="PTHR33525">
    <property type="match status" value="1"/>
</dbReference>
<evidence type="ECO:0000313" key="3">
    <source>
        <dbReference type="Proteomes" id="UP000295063"/>
    </source>
</evidence>
<organism evidence="2 3">
    <name type="scientific">Anaerospora hongkongensis</name>
    <dbReference type="NCBI Taxonomy" id="244830"/>
    <lineage>
        <taxon>Bacteria</taxon>
        <taxon>Bacillati</taxon>
        <taxon>Bacillota</taxon>
        <taxon>Negativicutes</taxon>
        <taxon>Selenomonadales</taxon>
        <taxon>Sporomusaceae</taxon>
        <taxon>Anaerospora</taxon>
    </lineage>
</organism>
<dbReference type="InterPro" id="IPR052340">
    <property type="entry name" value="RNase_Y/CdgJ"/>
</dbReference>